<dbReference type="EMBL" id="KV448514">
    <property type="protein sequence ID" value="OAX35282.1"/>
    <property type="molecule type" value="Genomic_DNA"/>
</dbReference>
<protein>
    <submittedName>
        <fullName evidence="1">Uncharacterized protein</fullName>
    </submittedName>
</protein>
<dbReference type="OrthoDB" id="2692264at2759"/>
<organism evidence="1 2">
    <name type="scientific">Rhizopogon vinicolor AM-OR11-026</name>
    <dbReference type="NCBI Taxonomy" id="1314800"/>
    <lineage>
        <taxon>Eukaryota</taxon>
        <taxon>Fungi</taxon>
        <taxon>Dikarya</taxon>
        <taxon>Basidiomycota</taxon>
        <taxon>Agaricomycotina</taxon>
        <taxon>Agaricomycetes</taxon>
        <taxon>Agaricomycetidae</taxon>
        <taxon>Boletales</taxon>
        <taxon>Suillineae</taxon>
        <taxon>Rhizopogonaceae</taxon>
        <taxon>Rhizopogon</taxon>
    </lineage>
</organism>
<reference evidence="1 2" key="1">
    <citation type="submission" date="2016-06" db="EMBL/GenBank/DDBJ databases">
        <title>Comparative genomics of the ectomycorrhizal sister species Rhizopogon vinicolor and Rhizopogon vesiculosus (Basidiomycota: Boletales) reveals a divergence of the mating type B locus.</title>
        <authorList>
            <consortium name="DOE Joint Genome Institute"/>
            <person name="Mujic A.B."/>
            <person name="Kuo A."/>
            <person name="Tritt A."/>
            <person name="Lipzen A."/>
            <person name="Chen C."/>
            <person name="Johnson J."/>
            <person name="Sharma A."/>
            <person name="Barry K."/>
            <person name="Grigoriev I.V."/>
            <person name="Spatafora J.W."/>
        </authorList>
    </citation>
    <scope>NUCLEOTIDE SEQUENCE [LARGE SCALE GENOMIC DNA]</scope>
    <source>
        <strain evidence="1 2">AM-OR11-026</strain>
    </source>
</reference>
<name>A0A1B7MRM8_9AGAM</name>
<dbReference type="InParanoid" id="A0A1B7MRM8"/>
<accession>A0A1B7MRM8</accession>
<dbReference type="Proteomes" id="UP000092154">
    <property type="component" value="Unassembled WGS sequence"/>
</dbReference>
<evidence type="ECO:0000313" key="2">
    <source>
        <dbReference type="Proteomes" id="UP000092154"/>
    </source>
</evidence>
<evidence type="ECO:0000313" key="1">
    <source>
        <dbReference type="EMBL" id="OAX35282.1"/>
    </source>
</evidence>
<gene>
    <name evidence="1" type="ORF">K503DRAFT_378605</name>
</gene>
<proteinExistence type="predicted"/>
<dbReference type="AlphaFoldDB" id="A0A1B7MRM8"/>
<keyword evidence="2" id="KW-1185">Reference proteome</keyword>
<sequence>MEGSRIPGSGSRSFLSKGLDSIVLLITRVRHDHAGVREYDGHRCTAPRYLPPGYERRPRETPMGIDTCHHIAGRHCIITVWHLWYHLSLIYGEENTIGRLLQEIVAQSGDITCQDWVGKSSEFSSCLPADITSYEAPLCILPPLFEEEIETLVFSLRNTVSMEIASQLYALLDRMSAPVSRTANCICPASYSVS</sequence>